<proteinExistence type="predicted"/>
<reference evidence="2 3" key="1">
    <citation type="submission" date="2018-06" db="EMBL/GenBank/DDBJ databases">
        <title>Comparative genomics of Bradyrhizobium nodulating Arachidis hypogaea.</title>
        <authorList>
            <person name="Li Y."/>
        </authorList>
    </citation>
    <scope>NUCLEOTIDE SEQUENCE [LARGE SCALE GENOMIC DNA]</scope>
    <source>
        <strain evidence="2 3">CCBAU 051107</strain>
    </source>
</reference>
<dbReference type="Proteomes" id="UP000594015">
    <property type="component" value="Chromosome"/>
</dbReference>
<sequence length="402" mass="44349">MQQLTLATAKQQKTWFRLFKNPEEHAPTGRRLKAWLFGAEIPASSAIFPPELYTGNIVSDLFGEERYFDDAEKFWKLQTEAIIHRQAAYLEEGWSDVVIMEIGAHFYEYDKVKRGRAKGGKVYISCASNGEIGFHEGWLDAKEAAKRDKAKAQQAKAGAQPEDEPAPAKPELTSNAIRYIDLHLQNAVRIELLKAPQIALRLLVSSVITREAWQVKPERQDGHHPAVLASIEASPAKAAFTTVQNELRSLLGLQDEGYLSAECGADLPKLFAKLLTLPDEDILKLLTCLMAETLPAGSAAVDILGHLLKVDMQTWWAPEEAFFDLLRTSRRSTPCLPRSGVNSAPGSGSLKRPNSRRRRSATASQGREATTNRKPGCRATSTSPCSLTRSAKASAPWMTGTP</sequence>
<dbReference type="RefSeq" id="WP_092219569.1">
    <property type="nucleotide sequence ID" value="NZ_CP030050.1"/>
</dbReference>
<feature type="region of interest" description="Disordered" evidence="1">
    <location>
        <begin position="149"/>
        <end position="170"/>
    </location>
</feature>
<accession>A0AAE7NGV2</accession>
<evidence type="ECO:0000313" key="3">
    <source>
        <dbReference type="Proteomes" id="UP000594015"/>
    </source>
</evidence>
<name>A0AAE7NGV2_9BRAD</name>
<protein>
    <recommendedName>
        <fullName evidence="4">Chromosome partitioning protein, ParB family</fullName>
    </recommendedName>
</protein>
<evidence type="ECO:0000256" key="1">
    <source>
        <dbReference type="SAM" id="MobiDB-lite"/>
    </source>
</evidence>
<gene>
    <name evidence="2" type="ORF">WN72_05180</name>
</gene>
<organism evidence="2 3">
    <name type="scientific">Bradyrhizobium arachidis</name>
    <dbReference type="NCBI Taxonomy" id="858423"/>
    <lineage>
        <taxon>Bacteria</taxon>
        <taxon>Pseudomonadati</taxon>
        <taxon>Pseudomonadota</taxon>
        <taxon>Alphaproteobacteria</taxon>
        <taxon>Hyphomicrobiales</taxon>
        <taxon>Nitrobacteraceae</taxon>
        <taxon>Bradyrhizobium</taxon>
    </lineage>
</organism>
<feature type="region of interest" description="Disordered" evidence="1">
    <location>
        <begin position="334"/>
        <end position="402"/>
    </location>
</feature>
<evidence type="ECO:0000313" key="2">
    <source>
        <dbReference type="EMBL" id="QOZ65879.1"/>
    </source>
</evidence>
<dbReference type="KEGG" id="barh:WN72_05180"/>
<feature type="compositionally biased region" description="Polar residues" evidence="1">
    <location>
        <begin position="361"/>
        <end position="391"/>
    </location>
</feature>
<dbReference type="EMBL" id="CP030050">
    <property type="protein sequence ID" value="QOZ65879.1"/>
    <property type="molecule type" value="Genomic_DNA"/>
</dbReference>
<evidence type="ECO:0008006" key="4">
    <source>
        <dbReference type="Google" id="ProtNLM"/>
    </source>
</evidence>
<dbReference type="AlphaFoldDB" id="A0AAE7NGV2"/>